<accession>A0A424W698</accession>
<dbReference type="Proteomes" id="UP000285324">
    <property type="component" value="Unassembled WGS sequence"/>
</dbReference>
<feature type="region of interest" description="Disordered" evidence="1">
    <location>
        <begin position="1"/>
        <end position="26"/>
    </location>
</feature>
<protein>
    <submittedName>
        <fullName evidence="2">Uncharacterized protein</fullName>
    </submittedName>
</protein>
<reference evidence="2 3" key="1">
    <citation type="submission" date="2018-08" db="EMBL/GenBank/DDBJ databases">
        <title>Achromobacter xylosoxidans Genome sequencing and assembly.</title>
        <authorList>
            <person name="Wang R."/>
            <person name="Rensing C."/>
            <person name="Li Y."/>
        </authorList>
    </citation>
    <scope>NUCLEOTIDE SEQUENCE [LARGE SCALE GENOMIC DNA]</scope>
    <source>
        <strain evidence="2 3">GD003A</strain>
    </source>
</reference>
<evidence type="ECO:0000256" key="1">
    <source>
        <dbReference type="SAM" id="MobiDB-lite"/>
    </source>
</evidence>
<dbReference type="RefSeq" id="WP_118934034.1">
    <property type="nucleotide sequence ID" value="NZ_CP061008.1"/>
</dbReference>
<name>A0A424W698_ALCXX</name>
<sequence length="110" mass="11584">MQSHPLTQNPWSVESDPELGPVPLSHLHHIDRARHAIEAIARMVGNSASEPDATGGQPLDAWTVAALMGGVEGLCDHLGTLTDAMLAQARFCEVDADLGDITHGAPSSIQ</sequence>
<gene>
    <name evidence="2" type="ORF">DY367_26000</name>
</gene>
<dbReference type="EMBL" id="QVXO01000055">
    <property type="protein sequence ID" value="RPJ88764.1"/>
    <property type="molecule type" value="Genomic_DNA"/>
</dbReference>
<comment type="caution">
    <text evidence="2">The sequence shown here is derived from an EMBL/GenBank/DDBJ whole genome shotgun (WGS) entry which is preliminary data.</text>
</comment>
<feature type="compositionally biased region" description="Polar residues" evidence="1">
    <location>
        <begin position="1"/>
        <end position="12"/>
    </location>
</feature>
<proteinExistence type="predicted"/>
<evidence type="ECO:0000313" key="3">
    <source>
        <dbReference type="Proteomes" id="UP000285324"/>
    </source>
</evidence>
<dbReference type="OrthoDB" id="8656812at2"/>
<organism evidence="2 3">
    <name type="scientific">Alcaligenes xylosoxydans xylosoxydans</name>
    <name type="common">Achromobacter xylosoxidans</name>
    <dbReference type="NCBI Taxonomy" id="85698"/>
    <lineage>
        <taxon>Bacteria</taxon>
        <taxon>Pseudomonadati</taxon>
        <taxon>Pseudomonadota</taxon>
        <taxon>Betaproteobacteria</taxon>
        <taxon>Burkholderiales</taxon>
        <taxon>Alcaligenaceae</taxon>
        <taxon>Achromobacter</taxon>
    </lineage>
</organism>
<dbReference type="AlphaFoldDB" id="A0A424W698"/>
<evidence type="ECO:0000313" key="2">
    <source>
        <dbReference type="EMBL" id="RPJ88764.1"/>
    </source>
</evidence>